<dbReference type="AlphaFoldDB" id="A0A9W6UWQ3"/>
<keyword evidence="1" id="KW-0489">Methyltransferase</keyword>
<keyword evidence="7" id="KW-1185">Reference proteome</keyword>
<dbReference type="GO" id="GO:0042054">
    <property type="term" value="F:histone methyltransferase activity"/>
    <property type="evidence" value="ECO:0007669"/>
    <property type="project" value="TreeGrafter"/>
</dbReference>
<dbReference type="PANTHER" id="PTHR11006:SF4">
    <property type="entry name" value="PROTEIN ARGININE N-METHYLTRANSFERASE 7"/>
    <property type="match status" value="1"/>
</dbReference>
<feature type="compositionally biased region" description="Basic and acidic residues" evidence="4">
    <location>
        <begin position="1"/>
        <end position="16"/>
    </location>
</feature>
<dbReference type="InterPro" id="IPR025799">
    <property type="entry name" value="Arg_MeTrfase"/>
</dbReference>
<feature type="domain" description="Protein arginine N-methyltransferase" evidence="5">
    <location>
        <begin position="254"/>
        <end position="368"/>
    </location>
</feature>
<dbReference type="InterPro" id="IPR029063">
    <property type="entry name" value="SAM-dependent_MTases_sf"/>
</dbReference>
<evidence type="ECO:0000256" key="3">
    <source>
        <dbReference type="ARBA" id="ARBA00022691"/>
    </source>
</evidence>
<protein>
    <recommendedName>
        <fullName evidence="5">Protein arginine N-methyltransferase domain-containing protein</fullName>
    </recommendedName>
</protein>
<accession>A0A9W6UWQ3</accession>
<dbReference type="Pfam" id="PF06325">
    <property type="entry name" value="PrmA"/>
    <property type="match status" value="1"/>
</dbReference>
<comment type="caution">
    <text evidence="6">The sequence shown here is derived from an EMBL/GenBank/DDBJ whole genome shotgun (WGS) entry which is preliminary data.</text>
</comment>
<dbReference type="Gene3D" id="2.70.160.11">
    <property type="entry name" value="Hnrnp arginine n-methyltransferase1"/>
    <property type="match status" value="1"/>
</dbReference>
<keyword evidence="2" id="KW-0808">Transferase</keyword>
<dbReference type="PANTHER" id="PTHR11006">
    <property type="entry name" value="PROTEIN ARGININE N-METHYLTRANSFERASE"/>
    <property type="match status" value="1"/>
</dbReference>
<dbReference type="Proteomes" id="UP001165124">
    <property type="component" value="Unassembled WGS sequence"/>
</dbReference>
<dbReference type="SUPFAM" id="SSF53335">
    <property type="entry name" value="S-adenosyl-L-methionine-dependent methyltransferases"/>
    <property type="match status" value="1"/>
</dbReference>
<organism evidence="6 7">
    <name type="scientific">Actinomadura rubrobrunea</name>
    <dbReference type="NCBI Taxonomy" id="115335"/>
    <lineage>
        <taxon>Bacteria</taxon>
        <taxon>Bacillati</taxon>
        <taxon>Actinomycetota</taxon>
        <taxon>Actinomycetes</taxon>
        <taxon>Streptosporangiales</taxon>
        <taxon>Thermomonosporaceae</taxon>
        <taxon>Actinomadura</taxon>
    </lineage>
</organism>
<evidence type="ECO:0000256" key="1">
    <source>
        <dbReference type="ARBA" id="ARBA00022603"/>
    </source>
</evidence>
<evidence type="ECO:0000256" key="2">
    <source>
        <dbReference type="ARBA" id="ARBA00022679"/>
    </source>
</evidence>
<evidence type="ECO:0000313" key="7">
    <source>
        <dbReference type="Proteomes" id="UP001165124"/>
    </source>
</evidence>
<sequence length="394" mass="43335">MTADRPRRPAAPDRTDPPTVPHSGGTAVTASHDAPAPGPAGTLELDEFLRWGRELHDQGRYEDAAKAYRLILGLDQDNEEARIGHNRAVRRAVPRWHWEMLHDEERAELYDLAITRAVAADPDALVLDIGTGSGLLAMMAARAGARRVVACEGQPSVAETTVQVIRAAGYADAITVVPKMSTRMSVPEDLPRRADLLVTETVDCGLLGEGILRTIAHAREHLLAPDATIMPSRGRVIAQLVESVPLFRKNHVGKLYGFDLTPFNRLSTLEYFDSRLRRHEHRTLSEPLQVFDFDFYTADASPRRTTLTVRPTAVGKVHAIAFWFELELMPGITLSNAPDHVHSHWKQAIQVLPAPVSVQPDEPVSLEAAHDGESVRFSLAAPAGARSGREETTR</sequence>
<evidence type="ECO:0000313" key="6">
    <source>
        <dbReference type="EMBL" id="GLW66931.1"/>
    </source>
</evidence>
<dbReference type="InterPro" id="IPR055135">
    <property type="entry name" value="PRMT_dom"/>
</dbReference>
<dbReference type="GO" id="GO:0032259">
    <property type="term" value="P:methylation"/>
    <property type="evidence" value="ECO:0007669"/>
    <property type="project" value="UniProtKB-KW"/>
</dbReference>
<dbReference type="GO" id="GO:0016274">
    <property type="term" value="F:protein-arginine N-methyltransferase activity"/>
    <property type="evidence" value="ECO:0007669"/>
    <property type="project" value="InterPro"/>
</dbReference>
<feature type="region of interest" description="Disordered" evidence="4">
    <location>
        <begin position="1"/>
        <end position="40"/>
    </location>
</feature>
<dbReference type="Gene3D" id="3.40.50.150">
    <property type="entry name" value="Vaccinia Virus protein VP39"/>
    <property type="match status" value="1"/>
</dbReference>
<dbReference type="EMBL" id="BSRZ01000018">
    <property type="protein sequence ID" value="GLW66931.1"/>
    <property type="molecule type" value="Genomic_DNA"/>
</dbReference>
<evidence type="ECO:0000256" key="4">
    <source>
        <dbReference type="SAM" id="MobiDB-lite"/>
    </source>
</evidence>
<proteinExistence type="predicted"/>
<evidence type="ECO:0000259" key="5">
    <source>
        <dbReference type="Pfam" id="PF22528"/>
    </source>
</evidence>
<keyword evidence="3" id="KW-0949">S-adenosyl-L-methionine</keyword>
<reference evidence="6" key="1">
    <citation type="submission" date="2023-02" db="EMBL/GenBank/DDBJ databases">
        <title>Actinomadura rubrobrunea NBRC 14622.</title>
        <authorList>
            <person name="Ichikawa N."/>
            <person name="Sato H."/>
            <person name="Tonouchi N."/>
        </authorList>
    </citation>
    <scope>NUCLEOTIDE SEQUENCE</scope>
    <source>
        <strain evidence="6">NBRC 14622</strain>
    </source>
</reference>
<dbReference type="Pfam" id="PF22528">
    <property type="entry name" value="PRMT_C"/>
    <property type="match status" value="1"/>
</dbReference>
<name>A0A9W6UWQ3_9ACTN</name>
<dbReference type="PROSITE" id="PS51678">
    <property type="entry name" value="SAM_MT_PRMT"/>
    <property type="match status" value="1"/>
</dbReference>
<gene>
    <name evidence="6" type="ORF">Arub01_51750</name>
</gene>